<evidence type="ECO:0000256" key="12">
    <source>
        <dbReference type="SAM" id="Phobius"/>
    </source>
</evidence>
<sequence length="334" mass="37112">MDLNILWFILIAVLFVGFFFLEGFDFGVGILLPFLGRNDQERRVVINTIGPHWDGNEVWLITAGGAMFAAFPNWYATLFSGFFLALFLVLFSLIIRGVAFEYRSSDASPRWRSTWDWVIFTGSLLLSILWGVAMTNLIKGVPIDAKMQYAGTFFDLLSPYTIVGGLTTLLVFMLHGALFLSLKTTGTMAERSSAAGQKIGLAAIPVVLLFAVLTYLQTDLFASLGAGITLLASGVTLILAAILLRSGKAGWAFITNGLTILLFTLSLFWGLFPRVMISSLNMDWSLTIYNASSSPYTLKIMTIVAIVMVPIVLLYQGWTYWVFRNRVTEKNLHY</sequence>
<dbReference type="STRING" id="768706.Desor_1992"/>
<evidence type="ECO:0000256" key="11">
    <source>
        <dbReference type="ARBA" id="ARBA00023136"/>
    </source>
</evidence>
<evidence type="ECO:0000256" key="7">
    <source>
        <dbReference type="ARBA" id="ARBA00022723"/>
    </source>
</evidence>
<keyword evidence="7" id="KW-0479">Metal-binding</keyword>
<dbReference type="KEGG" id="dor:Desor_1992"/>
<feature type="transmembrane region" description="Helical" evidence="12">
    <location>
        <begin position="114"/>
        <end position="138"/>
    </location>
</feature>
<dbReference type="Proteomes" id="UP000006346">
    <property type="component" value="Chromosome"/>
</dbReference>
<keyword evidence="14" id="KW-1185">Reference proteome</keyword>
<dbReference type="GO" id="GO:0005886">
    <property type="term" value="C:plasma membrane"/>
    <property type="evidence" value="ECO:0007669"/>
    <property type="project" value="UniProtKB-SubCell"/>
</dbReference>
<name>G7WDB8_DESOD</name>
<evidence type="ECO:0000256" key="5">
    <source>
        <dbReference type="ARBA" id="ARBA00022617"/>
    </source>
</evidence>
<dbReference type="GO" id="GO:0016682">
    <property type="term" value="F:oxidoreductase activity, acting on diphenols and related substances as donors, oxygen as acceptor"/>
    <property type="evidence" value="ECO:0007669"/>
    <property type="project" value="TreeGrafter"/>
</dbReference>
<dbReference type="AlphaFoldDB" id="G7WDB8"/>
<evidence type="ECO:0000256" key="6">
    <source>
        <dbReference type="ARBA" id="ARBA00022692"/>
    </source>
</evidence>
<protein>
    <submittedName>
        <fullName evidence="13">Cytochrome d oxidase cyd, subunit II</fullName>
    </submittedName>
</protein>
<keyword evidence="6 12" id="KW-0812">Transmembrane</keyword>
<dbReference type="HOGENOM" id="CLU_049294_0_1_9"/>
<feature type="transmembrane region" description="Helical" evidence="12">
    <location>
        <begin position="251"/>
        <end position="272"/>
    </location>
</feature>
<dbReference type="PANTHER" id="PTHR43141:SF5">
    <property type="entry name" value="CYTOCHROME BD-I UBIQUINOL OXIDASE SUBUNIT 2"/>
    <property type="match status" value="1"/>
</dbReference>
<dbReference type="PIRSF" id="PIRSF000267">
    <property type="entry name" value="Cyt_oxidse_sub2"/>
    <property type="match status" value="1"/>
</dbReference>
<reference evidence="13 14" key="2">
    <citation type="journal article" date="2012" name="J. Bacteriol.">
        <title>Complete genome sequences of Desulfosporosinus orientis DSM765T, Desulfosporosinus youngiae DSM17734T, Desulfosporosinus meridiei DSM13257T, and Desulfosporosinus acidiphilus DSM22704T.</title>
        <authorList>
            <person name="Pester M."/>
            <person name="Brambilla E."/>
            <person name="Alazard D."/>
            <person name="Rattei T."/>
            <person name="Weinmaier T."/>
            <person name="Han J."/>
            <person name="Lucas S."/>
            <person name="Lapidus A."/>
            <person name="Cheng J.F."/>
            <person name="Goodwin L."/>
            <person name="Pitluck S."/>
            <person name="Peters L."/>
            <person name="Ovchinnikova G."/>
            <person name="Teshima H."/>
            <person name="Detter J.C."/>
            <person name="Han C.S."/>
            <person name="Tapia R."/>
            <person name="Land M.L."/>
            <person name="Hauser L."/>
            <person name="Kyrpides N.C."/>
            <person name="Ivanova N.N."/>
            <person name="Pagani I."/>
            <person name="Huntmann M."/>
            <person name="Wei C.L."/>
            <person name="Davenport K.W."/>
            <person name="Daligault H."/>
            <person name="Chain P.S."/>
            <person name="Chen A."/>
            <person name="Mavromatis K."/>
            <person name="Markowitz V."/>
            <person name="Szeto E."/>
            <person name="Mikhailova N."/>
            <person name="Pati A."/>
            <person name="Wagner M."/>
            <person name="Woyke T."/>
            <person name="Ollivier B."/>
            <person name="Klenk H.P."/>
            <person name="Spring S."/>
            <person name="Loy A."/>
        </authorList>
    </citation>
    <scope>NUCLEOTIDE SEQUENCE [LARGE SCALE GENOMIC DNA]</scope>
    <source>
        <strain evidence="14">ATCC 19365 / DSM 765 / NCIMB 8382 / VKM B-1628</strain>
    </source>
</reference>
<feature type="transmembrane region" description="Helical" evidence="12">
    <location>
        <begin position="158"/>
        <end position="178"/>
    </location>
</feature>
<evidence type="ECO:0000313" key="14">
    <source>
        <dbReference type="Proteomes" id="UP000006346"/>
    </source>
</evidence>
<keyword evidence="8" id="KW-0249">Electron transport</keyword>
<keyword evidence="10" id="KW-0408">Iron</keyword>
<feature type="transmembrane region" description="Helical" evidence="12">
    <location>
        <begin position="222"/>
        <end position="244"/>
    </location>
</feature>
<comment type="subcellular location">
    <subcellularLocation>
        <location evidence="1">Cell membrane</location>
        <topology evidence="1">Multi-pass membrane protein</topology>
    </subcellularLocation>
</comment>
<evidence type="ECO:0000313" key="13">
    <source>
        <dbReference type="EMBL" id="AET67603.1"/>
    </source>
</evidence>
<dbReference type="GO" id="GO:0070069">
    <property type="term" value="C:cytochrome complex"/>
    <property type="evidence" value="ECO:0007669"/>
    <property type="project" value="TreeGrafter"/>
</dbReference>
<keyword evidence="4" id="KW-1003">Cell membrane</keyword>
<evidence type="ECO:0000256" key="9">
    <source>
        <dbReference type="ARBA" id="ARBA00022989"/>
    </source>
</evidence>
<dbReference type="NCBIfam" id="TIGR00203">
    <property type="entry name" value="cydB"/>
    <property type="match status" value="1"/>
</dbReference>
<dbReference type="GO" id="GO:0009055">
    <property type="term" value="F:electron transfer activity"/>
    <property type="evidence" value="ECO:0007669"/>
    <property type="project" value="TreeGrafter"/>
</dbReference>
<feature type="transmembrane region" description="Helical" evidence="12">
    <location>
        <begin position="82"/>
        <end position="102"/>
    </location>
</feature>
<keyword evidence="9 12" id="KW-1133">Transmembrane helix</keyword>
<dbReference type="GO" id="GO:0019646">
    <property type="term" value="P:aerobic electron transport chain"/>
    <property type="evidence" value="ECO:0007669"/>
    <property type="project" value="TreeGrafter"/>
</dbReference>
<proteinExistence type="inferred from homology"/>
<dbReference type="EMBL" id="CP003108">
    <property type="protein sequence ID" value="AET67603.1"/>
    <property type="molecule type" value="Genomic_DNA"/>
</dbReference>
<feature type="transmembrane region" description="Helical" evidence="12">
    <location>
        <begin position="199"/>
        <end position="216"/>
    </location>
</feature>
<feature type="transmembrane region" description="Helical" evidence="12">
    <location>
        <begin position="6"/>
        <end position="36"/>
    </location>
</feature>
<evidence type="ECO:0000256" key="10">
    <source>
        <dbReference type="ARBA" id="ARBA00023004"/>
    </source>
</evidence>
<organism evidence="13 14">
    <name type="scientific">Desulfosporosinus orientis (strain ATCC 19365 / DSM 765 / NCIMB 8382 / VKM B-1628 / Singapore I)</name>
    <name type="common">Desulfotomaculum orientis</name>
    <dbReference type="NCBI Taxonomy" id="768706"/>
    <lineage>
        <taxon>Bacteria</taxon>
        <taxon>Bacillati</taxon>
        <taxon>Bacillota</taxon>
        <taxon>Clostridia</taxon>
        <taxon>Eubacteriales</taxon>
        <taxon>Desulfitobacteriaceae</taxon>
        <taxon>Desulfosporosinus</taxon>
    </lineage>
</organism>
<dbReference type="RefSeq" id="WP_014184418.1">
    <property type="nucleotide sequence ID" value="NC_016584.1"/>
</dbReference>
<keyword evidence="3" id="KW-0813">Transport</keyword>
<evidence type="ECO:0000256" key="8">
    <source>
        <dbReference type="ARBA" id="ARBA00022982"/>
    </source>
</evidence>
<dbReference type="OrthoDB" id="9776710at2"/>
<comment type="similarity">
    <text evidence="2">Belongs to the cytochrome ubiquinol oxidase subunit 2 family.</text>
</comment>
<keyword evidence="5" id="KW-0349">Heme</keyword>
<reference evidence="14" key="1">
    <citation type="submission" date="2011-11" db="EMBL/GenBank/DDBJ databases">
        <title>Complete sequence of Desulfosporosinus orientis DSM 765.</title>
        <authorList>
            <person name="Lucas S."/>
            <person name="Han J."/>
            <person name="Lapidus A."/>
            <person name="Cheng J.-F."/>
            <person name="Goodwin L."/>
            <person name="Pitluck S."/>
            <person name="Peters L."/>
            <person name="Ovchinnikova G."/>
            <person name="Teshima H."/>
            <person name="Detter J.C."/>
            <person name="Han C."/>
            <person name="Tapia R."/>
            <person name="Land M."/>
            <person name="Hauser L."/>
            <person name="Kyrpides N."/>
            <person name="Ivanova N."/>
            <person name="Pagani I."/>
            <person name="Pester M."/>
            <person name="Spring S."/>
            <person name="Ollivier B."/>
            <person name="Rattei T."/>
            <person name="Klenk H.-P."/>
            <person name="Wagner M."/>
            <person name="Loy A."/>
            <person name="Woyke T."/>
        </authorList>
    </citation>
    <scope>NUCLEOTIDE SEQUENCE [LARGE SCALE GENOMIC DNA]</scope>
    <source>
        <strain evidence="14">ATCC 19365 / DSM 765 / NCIMB 8382 / VKM B-1628</strain>
    </source>
</reference>
<dbReference type="InterPro" id="IPR003317">
    <property type="entry name" value="Cyt-d_oxidase_su2"/>
</dbReference>
<dbReference type="PATRIC" id="fig|768706.3.peg.2005"/>
<keyword evidence="11 12" id="KW-0472">Membrane</keyword>
<feature type="transmembrane region" description="Helical" evidence="12">
    <location>
        <begin position="300"/>
        <end position="323"/>
    </location>
</feature>
<evidence type="ECO:0000256" key="3">
    <source>
        <dbReference type="ARBA" id="ARBA00022448"/>
    </source>
</evidence>
<accession>G7WDB8</accession>
<dbReference type="Pfam" id="PF02322">
    <property type="entry name" value="Cyt_bd_oxida_II"/>
    <property type="match status" value="1"/>
</dbReference>
<dbReference type="PANTHER" id="PTHR43141">
    <property type="entry name" value="CYTOCHROME BD2 SUBUNIT II"/>
    <property type="match status" value="1"/>
</dbReference>
<evidence type="ECO:0000256" key="2">
    <source>
        <dbReference type="ARBA" id="ARBA00007543"/>
    </source>
</evidence>
<evidence type="ECO:0000256" key="4">
    <source>
        <dbReference type="ARBA" id="ARBA00022475"/>
    </source>
</evidence>
<gene>
    <name evidence="13" type="ordered locus">Desor_1992</name>
</gene>
<dbReference type="eggNOG" id="COG1294">
    <property type="taxonomic scope" value="Bacteria"/>
</dbReference>
<evidence type="ECO:0000256" key="1">
    <source>
        <dbReference type="ARBA" id="ARBA00004651"/>
    </source>
</evidence>
<dbReference type="GO" id="GO:0046872">
    <property type="term" value="F:metal ion binding"/>
    <property type="evidence" value="ECO:0007669"/>
    <property type="project" value="UniProtKB-KW"/>
</dbReference>